<keyword evidence="3" id="KW-1185">Reference proteome</keyword>
<feature type="compositionally biased region" description="Low complexity" evidence="1">
    <location>
        <begin position="65"/>
        <end position="83"/>
    </location>
</feature>
<dbReference type="OrthoDB" id="3039988at2759"/>
<evidence type="ECO:0000313" key="3">
    <source>
        <dbReference type="Proteomes" id="UP000499080"/>
    </source>
</evidence>
<protein>
    <recommendedName>
        <fullName evidence="4">Pre-C2HC domain-containing protein</fullName>
    </recommendedName>
</protein>
<proteinExistence type="predicted"/>
<dbReference type="EMBL" id="BGPR01004920">
    <property type="protein sequence ID" value="GBN04869.1"/>
    <property type="molecule type" value="Genomic_DNA"/>
</dbReference>
<evidence type="ECO:0000313" key="2">
    <source>
        <dbReference type="EMBL" id="GBN04869.1"/>
    </source>
</evidence>
<evidence type="ECO:0000256" key="1">
    <source>
        <dbReference type="SAM" id="MobiDB-lite"/>
    </source>
</evidence>
<evidence type="ECO:0008006" key="4">
    <source>
        <dbReference type="Google" id="ProtNLM"/>
    </source>
</evidence>
<name>A0A4Y2KRT7_ARAVE</name>
<organism evidence="2 3">
    <name type="scientific">Araneus ventricosus</name>
    <name type="common">Orbweaver spider</name>
    <name type="synonym">Epeira ventricosa</name>
    <dbReference type="NCBI Taxonomy" id="182803"/>
    <lineage>
        <taxon>Eukaryota</taxon>
        <taxon>Metazoa</taxon>
        <taxon>Ecdysozoa</taxon>
        <taxon>Arthropoda</taxon>
        <taxon>Chelicerata</taxon>
        <taxon>Arachnida</taxon>
        <taxon>Araneae</taxon>
        <taxon>Araneomorphae</taxon>
        <taxon>Entelegynae</taxon>
        <taxon>Araneoidea</taxon>
        <taxon>Araneidae</taxon>
        <taxon>Araneus</taxon>
    </lineage>
</organism>
<dbReference type="AlphaFoldDB" id="A0A4Y2KRT7"/>
<accession>A0A4Y2KRT7</accession>
<comment type="caution">
    <text evidence="2">The sequence shown here is derived from an EMBL/GenBank/DDBJ whole genome shotgun (WGS) entry which is preliminary data.</text>
</comment>
<feature type="region of interest" description="Disordered" evidence="1">
    <location>
        <begin position="65"/>
        <end position="91"/>
    </location>
</feature>
<dbReference type="Proteomes" id="UP000499080">
    <property type="component" value="Unassembled WGS sequence"/>
</dbReference>
<reference evidence="2 3" key="1">
    <citation type="journal article" date="2019" name="Sci. Rep.">
        <title>Orb-weaving spider Araneus ventricosus genome elucidates the spidroin gene catalogue.</title>
        <authorList>
            <person name="Kono N."/>
            <person name="Nakamura H."/>
            <person name="Ohtoshi R."/>
            <person name="Moran D.A.P."/>
            <person name="Shinohara A."/>
            <person name="Yoshida Y."/>
            <person name="Fujiwara M."/>
            <person name="Mori M."/>
            <person name="Tomita M."/>
            <person name="Arakawa K."/>
        </authorList>
    </citation>
    <scope>NUCLEOTIDE SEQUENCE [LARGE SCALE GENOMIC DNA]</scope>
</reference>
<sequence>MAIKCVICAENHDSRTCPQKNLETPVKKCANCGGPHNASNRRCPKFPKIKSNEVKKGYSYAAAAKTTTTQSNPQPTTQHTTPTYSAQNSAPPSITQLKDDFSDVFRLLNHLKTITQPIPNISFYTRILCKRT</sequence>
<gene>
    <name evidence="2" type="ORF">AVEN_124482_1</name>
</gene>